<dbReference type="GeneID" id="37014576"/>
<feature type="compositionally biased region" description="Low complexity" evidence="2">
    <location>
        <begin position="657"/>
        <end position="668"/>
    </location>
</feature>
<dbReference type="PANTHER" id="PTHR31017">
    <property type="entry name" value="LATE SECRETORY PATHWAY PROTEIN AVL9-RELATED"/>
    <property type="match status" value="1"/>
</dbReference>
<dbReference type="AlphaFoldDB" id="A0A316U4M0"/>
<organism evidence="4 5">
    <name type="scientific">Pseudomicrostroma glucosiphilum</name>
    <dbReference type="NCBI Taxonomy" id="1684307"/>
    <lineage>
        <taxon>Eukaryota</taxon>
        <taxon>Fungi</taxon>
        <taxon>Dikarya</taxon>
        <taxon>Basidiomycota</taxon>
        <taxon>Ustilaginomycotina</taxon>
        <taxon>Exobasidiomycetes</taxon>
        <taxon>Microstromatales</taxon>
        <taxon>Microstromatales incertae sedis</taxon>
        <taxon>Pseudomicrostroma</taxon>
    </lineage>
</organism>
<evidence type="ECO:0000313" key="4">
    <source>
        <dbReference type="EMBL" id="PWN19764.1"/>
    </source>
</evidence>
<evidence type="ECO:0000259" key="3">
    <source>
        <dbReference type="PROSITE" id="PS50211"/>
    </source>
</evidence>
<dbReference type="OrthoDB" id="26278at2759"/>
<comment type="similarity">
    <text evidence="1">Belongs to the AVL9 family.</text>
</comment>
<dbReference type="EMBL" id="KZ819330">
    <property type="protein sequence ID" value="PWN19764.1"/>
    <property type="molecule type" value="Genomic_DNA"/>
</dbReference>
<proteinExistence type="inferred from homology"/>
<feature type="compositionally biased region" description="Low complexity" evidence="2">
    <location>
        <begin position="398"/>
        <end position="410"/>
    </location>
</feature>
<reference evidence="4 5" key="1">
    <citation type="journal article" date="2018" name="Mol. Biol. Evol.">
        <title>Broad Genomic Sampling Reveals a Smut Pathogenic Ancestry of the Fungal Clade Ustilaginomycotina.</title>
        <authorList>
            <person name="Kijpornyongpan T."/>
            <person name="Mondo S.J."/>
            <person name="Barry K."/>
            <person name="Sandor L."/>
            <person name="Lee J."/>
            <person name="Lipzen A."/>
            <person name="Pangilinan J."/>
            <person name="LaButti K."/>
            <person name="Hainaut M."/>
            <person name="Henrissat B."/>
            <person name="Grigoriev I.V."/>
            <person name="Spatafora J.W."/>
            <person name="Aime M.C."/>
        </authorList>
    </citation>
    <scope>NUCLEOTIDE SEQUENCE [LARGE SCALE GENOMIC DNA]</scope>
    <source>
        <strain evidence="4 5">MCA 4718</strain>
    </source>
</reference>
<dbReference type="Proteomes" id="UP000245942">
    <property type="component" value="Unassembled WGS sequence"/>
</dbReference>
<feature type="region of interest" description="Disordered" evidence="2">
    <location>
        <begin position="626"/>
        <end position="668"/>
    </location>
</feature>
<sequence>MASSSSSSAAPSRPTSVASFRSNTRRTASPRTNLILGVAVVNFDHNLGPIVEWAYPAAFSDSETHPDLTSSLPFCALPDGSHLSDEDFAHFHLHCPTISKHSTVFGISCNRQIASEKLLVRGKDVTRSTVQKAVVVLARQPVFAPLREKLGIVTRAFFAQGDLADTAILVDFHDTLEAGLRAAGLKGEDVAEDDDFTEEDADDTISAQDAVVGAEGGEQTATQDGFPGNKTDKDSLREGVMYMGTSLRELIYNFRFKTLVLVKLLLLQKRIMFFGYPVEKLCVFEYTLVSLIPGLLLSLSDCSSPELDYTRRREPKVAESVKTSDRRSLLRFCGCPLRLFGEDAFFQPYLPLQQIDMLKAESWLVGTTNLIFKQQREFKPDVIVDLETSTLEFPVLPPSAADKATTTPADPNQPPPPSLQSLVTLSPADRKWMDELVHVVVESYNPADPARPTTMKYEGSEDWVRAKFEDYICSMLACVKYSDFLAKSGGGSVTSGVTQGIARQQSGTSTPLGGTAPGTTIEVSDADVLASYNAHFISAFKRTRAYSLWDRATSPLLFDLVPYKHPCSGKVSALEDVSLRLTAGLHDLRLEEQMASGREALGNAGRGLYNMANTFGMEVAKRRRDWFAQQAAQQQAQQSSGTAAPKAGVLSSASDPTGTATTTTPQGLELPASLAPHAQAAQQAALAASTEIRGALGRFGNYLGSRGWGAGAGAAGTAGAKPPVAPASQGRASSDNTAATYPPSSH</sequence>
<gene>
    <name evidence="4" type="ORF">BCV69DRAFT_283865</name>
</gene>
<feature type="compositionally biased region" description="Low complexity" evidence="2">
    <location>
        <begin position="628"/>
        <end position="638"/>
    </location>
</feature>
<dbReference type="Pfam" id="PF09794">
    <property type="entry name" value="Avl9"/>
    <property type="match status" value="1"/>
</dbReference>
<evidence type="ECO:0000313" key="5">
    <source>
        <dbReference type="Proteomes" id="UP000245942"/>
    </source>
</evidence>
<feature type="domain" description="UDENN" evidence="3">
    <location>
        <begin position="36"/>
        <end position="515"/>
    </location>
</feature>
<dbReference type="GO" id="GO:0005737">
    <property type="term" value="C:cytoplasm"/>
    <property type="evidence" value="ECO:0007669"/>
    <property type="project" value="TreeGrafter"/>
</dbReference>
<feature type="region of interest" description="Disordered" evidence="2">
    <location>
        <begin position="1"/>
        <end position="24"/>
    </location>
</feature>
<accession>A0A316U4M0</accession>
<dbReference type="RefSeq" id="XP_025346924.1">
    <property type="nucleotide sequence ID" value="XM_025492842.1"/>
</dbReference>
<dbReference type="InterPro" id="IPR018307">
    <property type="entry name" value="ABL9/DENND6_dom"/>
</dbReference>
<dbReference type="PROSITE" id="PS50211">
    <property type="entry name" value="DENN"/>
    <property type="match status" value="1"/>
</dbReference>
<feature type="compositionally biased region" description="Low complexity" evidence="2">
    <location>
        <begin position="1"/>
        <end position="19"/>
    </location>
</feature>
<feature type="region of interest" description="Disordered" evidence="2">
    <location>
        <begin position="710"/>
        <end position="746"/>
    </location>
</feature>
<dbReference type="InterPro" id="IPR037516">
    <property type="entry name" value="Tripartite_DENN"/>
</dbReference>
<keyword evidence="5" id="KW-1185">Reference proteome</keyword>
<feature type="compositionally biased region" description="Polar residues" evidence="2">
    <location>
        <begin position="730"/>
        <end position="746"/>
    </location>
</feature>
<feature type="region of interest" description="Disordered" evidence="2">
    <location>
        <begin position="397"/>
        <end position="420"/>
    </location>
</feature>
<dbReference type="PANTHER" id="PTHR31017:SF1">
    <property type="entry name" value="LATE SECRETORY PATHWAY PROTEIN AVL9 HOMOLOG"/>
    <property type="match status" value="1"/>
</dbReference>
<dbReference type="InterPro" id="IPR051731">
    <property type="entry name" value="DENND11/AVL9_GEFs"/>
</dbReference>
<name>A0A316U4M0_9BASI</name>
<evidence type="ECO:0000256" key="1">
    <source>
        <dbReference type="ARBA" id="ARBA00038178"/>
    </source>
</evidence>
<evidence type="ECO:0000256" key="2">
    <source>
        <dbReference type="SAM" id="MobiDB-lite"/>
    </source>
</evidence>
<protein>
    <recommendedName>
        <fullName evidence="3">UDENN domain-containing protein</fullName>
    </recommendedName>
</protein>